<name>A0AAV9X7W4_9PEZI</name>
<feature type="coiled-coil region" evidence="1">
    <location>
        <begin position="7"/>
        <end position="34"/>
    </location>
</feature>
<gene>
    <name evidence="2" type="ORF">TWF694_011054</name>
</gene>
<evidence type="ECO:0000256" key="1">
    <source>
        <dbReference type="SAM" id="Coils"/>
    </source>
</evidence>
<protein>
    <submittedName>
        <fullName evidence="2">Uncharacterized protein</fullName>
    </submittedName>
</protein>
<accession>A0AAV9X7W4</accession>
<feature type="coiled-coil region" evidence="1">
    <location>
        <begin position="120"/>
        <end position="217"/>
    </location>
</feature>
<keyword evidence="1" id="KW-0175">Coiled coil</keyword>
<evidence type="ECO:0000313" key="2">
    <source>
        <dbReference type="EMBL" id="KAK6538172.1"/>
    </source>
</evidence>
<dbReference type="EMBL" id="JAVHJO010000008">
    <property type="protein sequence ID" value="KAK6538172.1"/>
    <property type="molecule type" value="Genomic_DNA"/>
</dbReference>
<dbReference type="Gene3D" id="1.20.5.340">
    <property type="match status" value="1"/>
</dbReference>
<feature type="coiled-coil region" evidence="1">
    <location>
        <begin position="275"/>
        <end position="316"/>
    </location>
</feature>
<organism evidence="2 3">
    <name type="scientific">Orbilia ellipsospora</name>
    <dbReference type="NCBI Taxonomy" id="2528407"/>
    <lineage>
        <taxon>Eukaryota</taxon>
        <taxon>Fungi</taxon>
        <taxon>Dikarya</taxon>
        <taxon>Ascomycota</taxon>
        <taxon>Pezizomycotina</taxon>
        <taxon>Orbiliomycetes</taxon>
        <taxon>Orbiliales</taxon>
        <taxon>Orbiliaceae</taxon>
        <taxon>Orbilia</taxon>
    </lineage>
</organism>
<dbReference type="Proteomes" id="UP001365542">
    <property type="component" value="Unassembled WGS sequence"/>
</dbReference>
<dbReference type="AlphaFoldDB" id="A0AAV9X7W4"/>
<keyword evidence="3" id="KW-1185">Reference proteome</keyword>
<comment type="caution">
    <text evidence="2">The sequence shown here is derived from an EMBL/GenBank/DDBJ whole genome shotgun (WGS) entry which is preliminary data.</text>
</comment>
<evidence type="ECO:0000313" key="3">
    <source>
        <dbReference type="Proteomes" id="UP001365542"/>
    </source>
</evidence>
<reference evidence="2 3" key="1">
    <citation type="submission" date="2019-10" db="EMBL/GenBank/DDBJ databases">
        <authorList>
            <person name="Palmer J.M."/>
        </authorList>
    </citation>
    <scope>NUCLEOTIDE SEQUENCE [LARGE SCALE GENOMIC DNA]</scope>
    <source>
        <strain evidence="2 3">TWF694</strain>
    </source>
</reference>
<proteinExistence type="predicted"/>
<sequence length="418" mass="46708">MSLQSKVDDLKRVLNAATARLNHLDTESKQAIEKEICILHGSLKKAAGDTVKLITQSKKGRNLLLFRTEQSVTTKISNQLSMVIQSLDVSIASSDRLLGLSMHHVKEVEDFKNEYIHPTKQKVKITVAQVEQKKAAANTELTQKRTEARNAANEFKKATDELRSKQAELASNKSRLEDKQQEVRWAEEEREEYEAEAENLREQARAAERRAESLRSRAVWTTVLTLGLGVGFAIADLVDASSLESNASDYSSRASDSASKASDLRSTCYSIERQISSLEMESRSLESQKSSLEWRKANHQREVSNLESRVSALDREVTSANSLTYDLRSVDRGTEELAETTRLLQQSLTQLKADISGCLDTLTEQRDFGLLTARKANKAYISNEKRLRILESAGDILPQIQSSQKLLPGAPKSSRGKK</sequence>